<keyword evidence="5" id="KW-0812">Transmembrane</keyword>
<dbReference type="InterPro" id="IPR033900">
    <property type="entry name" value="Gram_neg_porin_domain"/>
</dbReference>
<dbReference type="PANTHER" id="PTHR34501">
    <property type="entry name" value="PROTEIN YDDL-RELATED"/>
    <property type="match status" value="1"/>
</dbReference>
<dbReference type="InterPro" id="IPR050298">
    <property type="entry name" value="Gram-neg_bact_OMP"/>
</dbReference>
<dbReference type="RefSeq" id="WP_035479126.1">
    <property type="nucleotide sequence ID" value="NZ_CADFGL010000015.1"/>
</dbReference>
<protein>
    <submittedName>
        <fullName evidence="13">Outer membrane porin protein 32</fullName>
    </submittedName>
</protein>
<keyword evidence="9" id="KW-0472">Membrane</keyword>
<feature type="domain" description="Porin" evidence="12">
    <location>
        <begin position="22"/>
        <end position="329"/>
    </location>
</feature>
<dbReference type="SUPFAM" id="SSF56935">
    <property type="entry name" value="Porins"/>
    <property type="match status" value="1"/>
</dbReference>
<organism evidence="13 14">
    <name type="scientific">Paraburkholderia phenoliruptrix</name>
    <dbReference type="NCBI Taxonomy" id="252970"/>
    <lineage>
        <taxon>Bacteria</taxon>
        <taxon>Pseudomonadati</taxon>
        <taxon>Pseudomonadota</taxon>
        <taxon>Betaproteobacteria</taxon>
        <taxon>Burkholderiales</taxon>
        <taxon>Burkholderiaceae</taxon>
        <taxon>Paraburkholderia</taxon>
    </lineage>
</organism>
<dbReference type="PANTHER" id="PTHR34501:SF9">
    <property type="entry name" value="MAJOR OUTER MEMBRANE PROTEIN P.IA"/>
    <property type="match status" value="1"/>
</dbReference>
<name>A0A6J5BDS8_9BURK</name>
<evidence type="ECO:0000256" key="9">
    <source>
        <dbReference type="ARBA" id="ARBA00023136"/>
    </source>
</evidence>
<accession>A0A6J5BDS8</accession>
<feature type="chain" id="PRO_5026986957" evidence="11">
    <location>
        <begin position="27"/>
        <end position="359"/>
    </location>
</feature>
<dbReference type="GO" id="GO:0006811">
    <property type="term" value="P:monoatomic ion transport"/>
    <property type="evidence" value="ECO:0007669"/>
    <property type="project" value="UniProtKB-KW"/>
</dbReference>
<proteinExistence type="predicted"/>
<evidence type="ECO:0000256" key="1">
    <source>
        <dbReference type="ARBA" id="ARBA00004571"/>
    </source>
</evidence>
<evidence type="ECO:0000256" key="6">
    <source>
        <dbReference type="ARBA" id="ARBA00022729"/>
    </source>
</evidence>
<dbReference type="EMBL" id="CADIKB010000016">
    <property type="protein sequence ID" value="CAB3701446.1"/>
    <property type="molecule type" value="Genomic_DNA"/>
</dbReference>
<evidence type="ECO:0000313" key="13">
    <source>
        <dbReference type="EMBL" id="CAB3701446.1"/>
    </source>
</evidence>
<keyword evidence="8" id="KW-0626">Porin</keyword>
<dbReference type="CDD" id="cd00342">
    <property type="entry name" value="gram_neg_porins"/>
    <property type="match status" value="1"/>
</dbReference>
<dbReference type="GO" id="GO:0015288">
    <property type="term" value="F:porin activity"/>
    <property type="evidence" value="ECO:0007669"/>
    <property type="project" value="UniProtKB-KW"/>
</dbReference>
<keyword evidence="3" id="KW-0813">Transport</keyword>
<keyword evidence="10" id="KW-0998">Cell outer membrane</keyword>
<keyword evidence="4" id="KW-1134">Transmembrane beta strand</keyword>
<comment type="subcellular location">
    <subcellularLocation>
        <location evidence="1">Cell outer membrane</location>
        <topology evidence="1">Multi-pass membrane protein</topology>
    </subcellularLocation>
</comment>
<feature type="signal peptide" evidence="11">
    <location>
        <begin position="1"/>
        <end position="26"/>
    </location>
</feature>
<reference evidence="13 14" key="1">
    <citation type="submission" date="2020-04" db="EMBL/GenBank/DDBJ databases">
        <authorList>
            <person name="De Canck E."/>
        </authorList>
    </citation>
    <scope>NUCLEOTIDE SEQUENCE [LARGE SCALE GENOMIC DNA]</scope>
    <source>
        <strain evidence="13 14">LMG 22037</strain>
    </source>
</reference>
<evidence type="ECO:0000256" key="2">
    <source>
        <dbReference type="ARBA" id="ARBA00011233"/>
    </source>
</evidence>
<dbReference type="AlphaFoldDB" id="A0A6J5BDS8"/>
<sequence length="359" mass="37305">MSRFSRCVKLPIACIGGASVIGSACAQSSVTLYGRVDAGLLYMSRTLNAKTGLNDGHQLAAVDGGSSPTVFGLTGVEDLGGGAKVRFTLESGVSVMNGGINNSNGNFFGRQAFVSLAGKPGEVKLGLQYSPFFLSLYETDPRGFSQIGSGLVNYANNVAGTGAFNSNGMSYTSPAFAGFQGSALLAFGGKAGDFQAGRQYSGNLRYQLGNFVINAALYSGNGGGTVSTPIPSTLDFSGRMVGALYRFANVTAKAQFVNFKVAHSFNSNIYGFGLDWNATPALNVNGGVYYRTDRNDSVNSSILGAIGVVYSLSTRTALYTQFAAVNNRGAMNSGLLMGYAINGQQGTTTGVTAGIRHNF</sequence>
<dbReference type="GO" id="GO:0046930">
    <property type="term" value="C:pore complex"/>
    <property type="evidence" value="ECO:0007669"/>
    <property type="project" value="UniProtKB-KW"/>
</dbReference>
<dbReference type="InterPro" id="IPR023614">
    <property type="entry name" value="Porin_dom_sf"/>
</dbReference>
<evidence type="ECO:0000256" key="10">
    <source>
        <dbReference type="ARBA" id="ARBA00023237"/>
    </source>
</evidence>
<evidence type="ECO:0000256" key="7">
    <source>
        <dbReference type="ARBA" id="ARBA00023065"/>
    </source>
</evidence>
<evidence type="ECO:0000256" key="5">
    <source>
        <dbReference type="ARBA" id="ARBA00022692"/>
    </source>
</evidence>
<evidence type="ECO:0000256" key="4">
    <source>
        <dbReference type="ARBA" id="ARBA00022452"/>
    </source>
</evidence>
<dbReference type="Proteomes" id="UP000494249">
    <property type="component" value="Unassembled WGS sequence"/>
</dbReference>
<keyword evidence="7" id="KW-0406">Ion transport</keyword>
<dbReference type="PROSITE" id="PS51257">
    <property type="entry name" value="PROKAR_LIPOPROTEIN"/>
    <property type="match status" value="1"/>
</dbReference>
<evidence type="ECO:0000256" key="8">
    <source>
        <dbReference type="ARBA" id="ARBA00023114"/>
    </source>
</evidence>
<gene>
    <name evidence="13" type="ORF">LMG22037_03532</name>
</gene>
<evidence type="ECO:0000256" key="3">
    <source>
        <dbReference type="ARBA" id="ARBA00022448"/>
    </source>
</evidence>
<evidence type="ECO:0000256" key="11">
    <source>
        <dbReference type="SAM" id="SignalP"/>
    </source>
</evidence>
<dbReference type="Gene3D" id="2.40.160.10">
    <property type="entry name" value="Porin"/>
    <property type="match status" value="1"/>
</dbReference>
<dbReference type="GO" id="GO:0009279">
    <property type="term" value="C:cell outer membrane"/>
    <property type="evidence" value="ECO:0007669"/>
    <property type="project" value="UniProtKB-SubCell"/>
</dbReference>
<evidence type="ECO:0000259" key="12">
    <source>
        <dbReference type="Pfam" id="PF13609"/>
    </source>
</evidence>
<keyword evidence="6 11" id="KW-0732">Signal</keyword>
<evidence type="ECO:0000313" key="14">
    <source>
        <dbReference type="Proteomes" id="UP000494249"/>
    </source>
</evidence>
<comment type="subunit">
    <text evidence="2">Homotrimer.</text>
</comment>
<dbReference type="Pfam" id="PF13609">
    <property type="entry name" value="Porin_4"/>
    <property type="match status" value="1"/>
</dbReference>